<dbReference type="Pfam" id="PF22933">
    <property type="entry name" value="ComC_SSD"/>
    <property type="match status" value="2"/>
</dbReference>
<dbReference type="PROSITE" id="PS01186">
    <property type="entry name" value="EGF_2"/>
    <property type="match status" value="2"/>
</dbReference>
<sequence>MINHLYLAVVLVSAVMDRDDDKTPMPAQVSDGWKLYIGDRIFEWNSETKSYADAISVCKGNGGWLATPNHLEFAQLANSGFLTSRSFVNGFNQVGSLDYSYSADSPYLGMQFYNYLTQQCKTTCFFAPESMIYPSTSNKGVAVEGNSANNITHYATDVDKQLPFICQFVNDTVSKAHMYPTNTVPTTGGQLRIFFKVEDTDDIPVTVPEVTWQGLFLAFSDNSSVDLYTYSVPGGINSIPISSSYKATDGEKINSSTSIVYEPPLLSYFSVGTGDIVTIVGENFGNTVTDIQIKVGPIQCLDITDLDNFAISCQLASSVDHFFPITVNVSSITTTVYSLPYYSQSTKSFLQLISFSSNYTSSIKLARLMTVGTFKAYIGVVTSIPEVNEVKLIYPSVFPENFMEGIAWNNTVDSFIYTDGPNIRSSTIPYTRANIDPALLVEGLSYKFNINTMELTSAIQDQQVNCTTLIRYFNPVPKYRVLNVQGTTFTLDIGNYGSYFSVIKVIQPNGNPASVSLTQYISQRSVILESPLYQMSECIITVDDVVALAQDPIPIINSVSRYAVSSRETSLIIYGYNFQGFQNAILGSNALTIATLINSTAIAVTVPVEGKDAMLYIQTQYRGDKFVIYETPVFVGDYLTNATSKSHGYVHFYMVNISPNANITLYDDIAKQVIPIFEIVSSNETIVKMPAGDRQYFLHLYVNDRISNGITYQNLPTHFKIDSYRSVRFQQPGNVTLIGSGFYNDLLSITIGGLACDQIFFISTTELVCNYKASVPSNKNGDALTIEIKAFLDQIVVLSQQIFYYITDYECPNKCSGHGDCQKTTGTCICQSGWSLRDCSFQQPVNKPQPPPLPPVTTDEGVTILSGESSLDFSIGLYHIREVDDSAQVHNQVSMKNISWQQPSNGTYIGTFKENSCRIQLNVDIIVNATNHTFAGETILLDANSVKFTVNITQWTFKSPLNTLEIIYITKASASNTDDLCTNPVEESDQQQSSLSYYQVRTPNSILQAKFASRLILESRITKSVVRQLDLNDALYKDIISSKGEYNLLTAVVSPSFSTYCTIDPNYSLLLTGNDEKLTCGDEDNNKWRLPVIVVCSVVGATILVLATVFLVKKRLQGRRISDMDAKSYDDAASQCLTDGGYLATILTRAEADWIVNEFGASAEGWISGSNMLDNVNYDSWRYATNNNNKDEANLIFYQTTIDLCTTYCPWNWDDMPRTPTYVNQTAFFYSNGSAMMSARDPTNELYYFCEQNPTPPVFVSSVVPTRGGQLALTIDRDEKPTNILYAIGSSTIVVSFSYSYPIIMVTIPEGSGSIQYMPPSIQYIYPPTTANQWLTIVGDNLGNSTMDKSVLFEKTNNECPDVEVLVPHTSIRCKVSRTYPGRILPLKLTVGQLQYLAYQPPFILPNLKPCQIAYRNIGYKIMVSKVSHLNVVAERNSFVSVVADSSFVFAIQKIISSSIYYQKMAQGLDFVSSSKTWIYTNAPYSGQEVTPYLPANFPTYGPPPMILNYNISLTVGSPTLPYAVFNEFYGPKPSIPGRISLLPTSGGTLSLDFSNKGFYYSKFTCSIAGCTVSNPRPTSSQLDVTFPAGVGTGIPFAVLIDDITSNLYTYSYMLPNITSIDRLSPTEIQINGENFHTNISTINILPVNTILTITITSASYNRIVATIPSKVAPDALFVEVGGQRSNTFVYFENIVIDRCTSIDKGVRGNVTIFGSNFTPGYLNITIGKTSCTNNYFINTSLVICDTLLNEDINAQGDALPINIISMTSNMNKLNATRSIFYYTTRFVCPGRTECSGNGICRPNGQCTCAEGYTSIDCSQKVDVITPTPVPTPNDEGGVVLPSTSDKLKFEINVKYLRELEDSVTKKTLDTANIKWKIVNQSEDSLEYHGDFDNDGCQLQLYVDIVKEKKIIEFAGEYIELAANSVKFQIHVSNWTFSSRLSILQLVFATEINVDSDSLCEVPTTTTDNASWLEIKSGGTIVSARFAHYLYIDDRITKSSIKVLDNTDSLYQNINNGSNTDDKKAFRLLSAVEVPHFDKGCIVDPNFGLLVTSDQDNLCGSDKNKWKLPVIVVCSVVGAMLVITISAVVIKKQLAGRRVIDVIKLKKRGSLSSNFVI</sequence>
<feature type="domain" description="EGF-like" evidence="4">
    <location>
        <begin position="807"/>
        <end position="840"/>
    </location>
</feature>
<dbReference type="InterPro" id="IPR053331">
    <property type="entry name" value="EGF-like_comC"/>
</dbReference>
<dbReference type="SUPFAM" id="SSF56436">
    <property type="entry name" value="C-type lectin-like"/>
    <property type="match status" value="2"/>
</dbReference>
<dbReference type="InterPro" id="IPR000742">
    <property type="entry name" value="EGF"/>
</dbReference>
<organism evidence="5 6">
    <name type="scientific">Heterostelium pallidum (strain ATCC 26659 / Pp 5 / PN500)</name>
    <name type="common">Cellular slime mold</name>
    <name type="synonym">Polysphondylium pallidum</name>
    <dbReference type="NCBI Taxonomy" id="670386"/>
    <lineage>
        <taxon>Eukaryota</taxon>
        <taxon>Amoebozoa</taxon>
        <taxon>Evosea</taxon>
        <taxon>Eumycetozoa</taxon>
        <taxon>Dictyostelia</taxon>
        <taxon>Acytosteliales</taxon>
        <taxon>Acytosteliaceae</taxon>
        <taxon>Heterostelium</taxon>
    </lineage>
</organism>
<evidence type="ECO:0000313" key="6">
    <source>
        <dbReference type="Proteomes" id="UP000001396"/>
    </source>
</evidence>
<feature type="transmembrane region" description="Helical" evidence="2">
    <location>
        <begin position="1284"/>
        <end position="1304"/>
    </location>
</feature>
<evidence type="ECO:0000313" key="5">
    <source>
        <dbReference type="EMBL" id="EFA83249.1"/>
    </source>
</evidence>
<feature type="transmembrane region" description="Helical" evidence="2">
    <location>
        <begin position="1088"/>
        <end position="1112"/>
    </location>
</feature>
<evidence type="ECO:0000256" key="1">
    <source>
        <dbReference type="PROSITE-ProRule" id="PRU00076"/>
    </source>
</evidence>
<evidence type="ECO:0000256" key="2">
    <source>
        <dbReference type="SAM" id="Phobius"/>
    </source>
</evidence>
<name>D3B5V1_HETP5</name>
<feature type="disulfide bond" evidence="1">
    <location>
        <begin position="811"/>
        <end position="821"/>
    </location>
</feature>
<dbReference type="InterPro" id="IPR014756">
    <property type="entry name" value="Ig_E-set"/>
</dbReference>
<keyword evidence="1" id="KW-1015">Disulfide bond</keyword>
<dbReference type="EMBL" id="ADBJ01000017">
    <property type="protein sequence ID" value="EFA83249.1"/>
    <property type="molecule type" value="Genomic_DNA"/>
</dbReference>
<comment type="caution">
    <text evidence="1">Lacks conserved residue(s) required for the propagation of feature annotation.</text>
</comment>
<feature type="disulfide bond" evidence="1">
    <location>
        <begin position="1809"/>
        <end position="1818"/>
    </location>
</feature>
<feature type="disulfide bond" evidence="1">
    <location>
        <begin position="830"/>
        <end position="839"/>
    </location>
</feature>
<evidence type="ECO:0000259" key="4">
    <source>
        <dbReference type="PROSITE" id="PS50026"/>
    </source>
</evidence>
<feature type="transmembrane region" description="Helical" evidence="2">
    <location>
        <begin position="2068"/>
        <end position="2090"/>
    </location>
</feature>
<keyword evidence="2" id="KW-0812">Transmembrane</keyword>
<dbReference type="GeneID" id="31359526"/>
<keyword evidence="3" id="KW-0732">Signal</keyword>
<keyword evidence="2" id="KW-1133">Transmembrane helix</keyword>
<dbReference type="InParanoid" id="D3B5V1"/>
<dbReference type="InterPro" id="IPR054484">
    <property type="entry name" value="ComC_SSD"/>
</dbReference>
<keyword evidence="6" id="KW-1185">Reference proteome</keyword>
<dbReference type="Proteomes" id="UP000001396">
    <property type="component" value="Unassembled WGS sequence"/>
</dbReference>
<dbReference type="PANTHER" id="PTHR24032:SF62">
    <property type="entry name" value="EGF-LIKE DOMAIN-CONTAINING PROTEIN-RELATED"/>
    <property type="match status" value="1"/>
</dbReference>
<evidence type="ECO:0000256" key="3">
    <source>
        <dbReference type="SAM" id="SignalP"/>
    </source>
</evidence>
<feature type="signal peptide" evidence="3">
    <location>
        <begin position="1"/>
        <end position="17"/>
    </location>
</feature>
<dbReference type="RefSeq" id="XP_020435366.1">
    <property type="nucleotide sequence ID" value="XM_020574952.1"/>
</dbReference>
<dbReference type="InterPro" id="IPR002909">
    <property type="entry name" value="IPT_dom"/>
</dbReference>
<dbReference type="Pfam" id="PF01833">
    <property type="entry name" value="TIG"/>
    <property type="match status" value="2"/>
</dbReference>
<comment type="caution">
    <text evidence="5">The sequence shown here is derived from an EMBL/GenBank/DDBJ whole genome shotgun (WGS) entry which is preliminary data.</text>
</comment>
<protein>
    <recommendedName>
        <fullName evidence="4">EGF-like domain-containing protein</fullName>
    </recommendedName>
</protein>
<dbReference type="STRING" id="670386.D3B5V1"/>
<dbReference type="PROSITE" id="PS50026">
    <property type="entry name" value="EGF_3"/>
    <property type="match status" value="2"/>
</dbReference>
<proteinExistence type="predicted"/>
<dbReference type="InterPro" id="IPR016187">
    <property type="entry name" value="CTDL_fold"/>
</dbReference>
<dbReference type="Gene3D" id="2.60.40.10">
    <property type="entry name" value="Immunoglobulins"/>
    <property type="match status" value="2"/>
</dbReference>
<dbReference type="SMART" id="SM00181">
    <property type="entry name" value="EGF"/>
    <property type="match status" value="2"/>
</dbReference>
<feature type="chain" id="PRO_5003041955" description="EGF-like domain-containing protein" evidence="3">
    <location>
        <begin position="18"/>
        <end position="2117"/>
    </location>
</feature>
<dbReference type="InterPro" id="IPR016186">
    <property type="entry name" value="C-type_lectin-like/link_sf"/>
</dbReference>
<gene>
    <name evidence="5" type="ORF">PPL_04039</name>
</gene>
<reference evidence="5 6" key="1">
    <citation type="journal article" date="2011" name="Genome Res.">
        <title>Phylogeny-wide analysis of social amoeba genomes highlights ancient origins for complex intercellular communication.</title>
        <authorList>
            <person name="Heidel A.J."/>
            <person name="Lawal H.M."/>
            <person name="Felder M."/>
            <person name="Schilde C."/>
            <person name="Helps N.R."/>
            <person name="Tunggal B."/>
            <person name="Rivero F."/>
            <person name="John U."/>
            <person name="Schleicher M."/>
            <person name="Eichinger L."/>
            <person name="Platzer M."/>
            <person name="Noegel A.A."/>
            <person name="Schaap P."/>
            <person name="Gloeckner G."/>
        </authorList>
    </citation>
    <scope>NUCLEOTIDE SEQUENCE [LARGE SCALE GENOMIC DNA]</scope>
    <source>
        <strain evidence="6">ATCC 26659 / Pp 5 / PN500</strain>
    </source>
</reference>
<dbReference type="PANTHER" id="PTHR24032">
    <property type="entry name" value="EGF-LIKE DOMAIN-CONTAINING PROTEIN-RELATED-RELATED"/>
    <property type="match status" value="1"/>
</dbReference>
<dbReference type="SUPFAM" id="SSF81296">
    <property type="entry name" value="E set domains"/>
    <property type="match status" value="2"/>
</dbReference>
<dbReference type="InterPro" id="IPR013783">
    <property type="entry name" value="Ig-like_fold"/>
</dbReference>
<feature type="domain" description="EGF-like" evidence="4">
    <location>
        <begin position="1785"/>
        <end position="1819"/>
    </location>
</feature>
<accession>D3B5V1</accession>
<keyword evidence="1" id="KW-0245">EGF-like domain</keyword>
<dbReference type="Gene3D" id="3.10.100.10">
    <property type="entry name" value="Mannose-Binding Protein A, subunit A"/>
    <property type="match status" value="2"/>
</dbReference>
<dbReference type="Gene3D" id="2.10.25.10">
    <property type="entry name" value="Laminin"/>
    <property type="match status" value="1"/>
</dbReference>
<keyword evidence="2" id="KW-0472">Membrane</keyword>